<feature type="domain" description="Terpene synthase N-terminal" evidence="1">
    <location>
        <begin position="280"/>
        <end position="484"/>
    </location>
</feature>
<dbReference type="PANTHER" id="PTHR31739:SF30">
    <property type="entry name" value="COPAL-8-OL DIPHOSPHATE HYDRATASE, CHLOROPLASTIC"/>
    <property type="match status" value="1"/>
</dbReference>
<name>A0A2G9H482_9LAMI</name>
<dbReference type="Gene3D" id="1.50.10.160">
    <property type="match status" value="1"/>
</dbReference>
<dbReference type="GO" id="GO:0102161">
    <property type="term" value="F:copal-8-ol diphosphate synthase activity"/>
    <property type="evidence" value="ECO:0007669"/>
    <property type="project" value="UniProtKB-EC"/>
</dbReference>
<evidence type="ECO:0000313" key="2">
    <source>
        <dbReference type="EMBL" id="PIN12316.1"/>
    </source>
</evidence>
<proteinExistence type="predicted"/>
<dbReference type="AlphaFoldDB" id="A0A2G9H482"/>
<dbReference type="GO" id="GO:0009507">
    <property type="term" value="C:chloroplast"/>
    <property type="evidence" value="ECO:0007669"/>
    <property type="project" value="TreeGrafter"/>
</dbReference>
<dbReference type="InterPro" id="IPR008949">
    <property type="entry name" value="Isoprenoid_synthase_dom_sf"/>
</dbReference>
<dbReference type="Gene3D" id="1.50.10.130">
    <property type="entry name" value="Terpene synthase, N-terminal domain"/>
    <property type="match status" value="1"/>
</dbReference>
<dbReference type="SUPFAM" id="SSF48239">
    <property type="entry name" value="Terpenoid cyclases/Protein prenyltransferases"/>
    <property type="match status" value="2"/>
</dbReference>
<dbReference type="Gene3D" id="1.10.600.10">
    <property type="entry name" value="Farnesyl Diphosphate Synthase"/>
    <property type="match status" value="1"/>
</dbReference>
<dbReference type="GO" id="GO:0010333">
    <property type="term" value="F:terpene synthase activity"/>
    <property type="evidence" value="ECO:0007669"/>
    <property type="project" value="InterPro"/>
</dbReference>
<keyword evidence="3" id="KW-1185">Reference proteome</keyword>
<dbReference type="InterPro" id="IPR050148">
    <property type="entry name" value="Terpene_synthase-like"/>
</dbReference>
<dbReference type="EMBL" id="NKXS01002723">
    <property type="protein sequence ID" value="PIN12316.1"/>
    <property type="molecule type" value="Genomic_DNA"/>
</dbReference>
<evidence type="ECO:0000259" key="1">
    <source>
        <dbReference type="Pfam" id="PF01397"/>
    </source>
</evidence>
<reference evidence="3" key="1">
    <citation type="journal article" date="2018" name="Gigascience">
        <title>Genome assembly of the Pink Ipe (Handroanthus impetiginosus, Bignoniaceae), a highly valued, ecologically keystone Neotropical timber forest tree.</title>
        <authorList>
            <person name="Silva-Junior O.B."/>
            <person name="Grattapaglia D."/>
            <person name="Novaes E."/>
            <person name="Collevatti R.G."/>
        </authorList>
    </citation>
    <scope>NUCLEOTIDE SEQUENCE [LARGE SCALE GENOMIC DNA]</scope>
    <source>
        <strain evidence="3">cv. UFG-1</strain>
    </source>
</reference>
<dbReference type="FunFam" id="1.50.10.130:FF:000002">
    <property type="entry name" value="Ent-copalyl diphosphate synthase, chloroplastic"/>
    <property type="match status" value="1"/>
</dbReference>
<accession>A0A2G9H482</accession>
<evidence type="ECO:0000313" key="3">
    <source>
        <dbReference type="Proteomes" id="UP000231279"/>
    </source>
</evidence>
<dbReference type="Pfam" id="PF01397">
    <property type="entry name" value="Terpene_synth"/>
    <property type="match status" value="1"/>
</dbReference>
<dbReference type="PANTHER" id="PTHR31739">
    <property type="entry name" value="ENT-COPALYL DIPHOSPHATE SYNTHASE, CHLOROPLASTIC"/>
    <property type="match status" value="1"/>
</dbReference>
<dbReference type="InterPro" id="IPR008930">
    <property type="entry name" value="Terpenoid_cyclase/PrenylTrfase"/>
</dbReference>
<dbReference type="OrthoDB" id="2343925at2759"/>
<comment type="caution">
    <text evidence="2">The sequence shown here is derived from an EMBL/GenBank/DDBJ whole genome shotgun (WGS) entry which is preliminary data.</text>
</comment>
<dbReference type="EC" id="4.2.1.133" evidence="2"/>
<dbReference type="STRING" id="429701.A0A2G9H482"/>
<dbReference type="InterPro" id="IPR001906">
    <property type="entry name" value="Terpene_synth_N"/>
</dbReference>
<dbReference type="SFLD" id="SFLDG01014">
    <property type="entry name" value="Terpene_Cyclase_Like_1_N-term"/>
    <property type="match status" value="1"/>
</dbReference>
<sequence>MYSLATSQFNLSNAFGYSSTSYATCRFISWRMRHHCRRIGKMKSIEDVPYMTYLFCRKYPLNNANQGRIKLPQVFVQNDHFEQEALNEDLLIRSETKMDESIDFIKNLLSSMDDGRISVSPYDTAWIALIKDLKGHNVPQFPSSLEWISNNQLSDGSWGDEHFFLAYDRLLNTLACVVALRFWNVHADKSKKGIWFIKENISKLGDCNIEHMTCGFELVFPALLQRAKELGITEIPYDAPVIQEICIVRDRKMERVPKELLHKVPTCLLHNLEGLGNLEWPKILKLQTPKGSFLTSPASTSFAVMETKDENCLKFIKYIVNKFNGGAPTVYPVDIFARLWAVDRLQRLGISRYFVPEIKTCLDHVYSYWTEKGVFNARESEFCDIDDTCMGFRLLRLHGYNISPDALSNFKEDNEFTCYVGQSFESPSPIFNLFRASQVLFPGEIILEEAREFSHNFLQEKLEKNQLLDKWVISKHLPNEIKNGLEMPWYASLPRVEARFYIENYSVDDVWIGKSLYRMGEINNEAYLELAKLDYNRCQAQHQIEWDHMQKWYENFNLQEFGISKRDLLLTFFLATASIFEPERSGARLAWIKSQVVCNILTTNCFIKEGEFLEQWNQLSTEFRNNQRRKWGWNNKSIHKSITIIFETLQELAKDAQERIGRDVSGLLLDAWDAWLKKRGQGDEEFGQVELLIQTINICGGHVVSRDILSHDEYRTLSRLVNKIITKLDNGNEKVMGMEYWKKTKQMSSKYQEIEKDMQLLVQLVLQDSSNGILSRDIKQTFFAVAKTFYYRALFSSEQIENHVSRVLFEPVV</sequence>
<dbReference type="Proteomes" id="UP000231279">
    <property type="component" value="Unassembled WGS sequence"/>
</dbReference>
<dbReference type="SFLD" id="SFLDG01605">
    <property type="entry name" value="Terpene_Cyclase_Like_1_N-term"/>
    <property type="match status" value="1"/>
</dbReference>
<dbReference type="GO" id="GO:0000287">
    <property type="term" value="F:magnesium ion binding"/>
    <property type="evidence" value="ECO:0007669"/>
    <property type="project" value="TreeGrafter"/>
</dbReference>
<dbReference type="InterPro" id="IPR036965">
    <property type="entry name" value="Terpene_synth_N_sf"/>
</dbReference>
<protein>
    <submittedName>
        <fullName evidence="2">Copal-8-ol diphosphate hydratase</fullName>
        <ecNumber evidence="2">4.2.1.133</ecNumber>
    </submittedName>
</protein>
<dbReference type="SUPFAM" id="SSF48576">
    <property type="entry name" value="Terpenoid synthases"/>
    <property type="match status" value="1"/>
</dbReference>
<dbReference type="GO" id="GO:0009686">
    <property type="term" value="P:gibberellin biosynthetic process"/>
    <property type="evidence" value="ECO:0007669"/>
    <property type="project" value="TreeGrafter"/>
</dbReference>
<gene>
    <name evidence="2" type="ORF">CDL12_15079</name>
</gene>
<keyword evidence="2" id="KW-0456">Lyase</keyword>
<organism evidence="2 3">
    <name type="scientific">Handroanthus impetiginosus</name>
    <dbReference type="NCBI Taxonomy" id="429701"/>
    <lineage>
        <taxon>Eukaryota</taxon>
        <taxon>Viridiplantae</taxon>
        <taxon>Streptophyta</taxon>
        <taxon>Embryophyta</taxon>
        <taxon>Tracheophyta</taxon>
        <taxon>Spermatophyta</taxon>
        <taxon>Magnoliopsida</taxon>
        <taxon>eudicotyledons</taxon>
        <taxon>Gunneridae</taxon>
        <taxon>Pentapetalae</taxon>
        <taxon>asterids</taxon>
        <taxon>lamiids</taxon>
        <taxon>Lamiales</taxon>
        <taxon>Bignoniaceae</taxon>
        <taxon>Crescentiina</taxon>
        <taxon>Tabebuia alliance</taxon>
        <taxon>Handroanthus</taxon>
    </lineage>
</organism>